<sequence length="335" mass="35021">MTTTIKDVAARAGLSVMTVSRVLNGERHVSAQAREKVQAAIEALGYRRNVFARGLPGARSFLICMPAPELISDYLAEVQQGAVERCRAAGYHLVVQPYDEGDEVTDAPVTSALAALRPDGFLLAPPMSDNLAALDALERARTPYARLAPSVEPARGACVAIDEMEAARAMTAALLDLGHRRIGFVGGPAGHGASAWRLAGYRRALAERGVANDPELEAGGDFMFESGEAAGEALLRLAEPPSAIFAGNDDMALGVMAAAQRLGLSAPGNLSVAGFDGGEIAELAWPQLTTVRQPVRAMGAAAAAAIIDMVETGELTARSQQLDFTLLMRGSTAAL</sequence>
<evidence type="ECO:0000256" key="2">
    <source>
        <dbReference type="ARBA" id="ARBA00023125"/>
    </source>
</evidence>
<evidence type="ECO:0000256" key="3">
    <source>
        <dbReference type="ARBA" id="ARBA00023163"/>
    </source>
</evidence>
<dbReference type="Proteomes" id="UP000530564">
    <property type="component" value="Unassembled WGS sequence"/>
</dbReference>
<evidence type="ECO:0000256" key="1">
    <source>
        <dbReference type="ARBA" id="ARBA00023015"/>
    </source>
</evidence>
<keyword evidence="2" id="KW-0238">DNA-binding</keyword>
<keyword evidence="1" id="KW-0805">Transcription regulation</keyword>
<dbReference type="InterPro" id="IPR046335">
    <property type="entry name" value="LacI/GalR-like_sensor"/>
</dbReference>
<dbReference type="AlphaFoldDB" id="A0A840A1E3"/>
<name>A0A840A1E3_9CAUL</name>
<dbReference type="EMBL" id="JACIDK010000004">
    <property type="protein sequence ID" value="MBB3892124.1"/>
    <property type="molecule type" value="Genomic_DNA"/>
</dbReference>
<evidence type="ECO:0000259" key="4">
    <source>
        <dbReference type="PROSITE" id="PS50932"/>
    </source>
</evidence>
<dbReference type="RefSeq" id="WP_343056145.1">
    <property type="nucleotide sequence ID" value="NZ_JACIDK010000004.1"/>
</dbReference>
<dbReference type="Gene3D" id="1.10.260.40">
    <property type="entry name" value="lambda repressor-like DNA-binding domains"/>
    <property type="match status" value="1"/>
</dbReference>
<dbReference type="PANTHER" id="PTHR30146">
    <property type="entry name" value="LACI-RELATED TRANSCRIPTIONAL REPRESSOR"/>
    <property type="match status" value="1"/>
</dbReference>
<dbReference type="CDD" id="cd01545">
    <property type="entry name" value="PBP1_SalR"/>
    <property type="match status" value="1"/>
</dbReference>
<dbReference type="InterPro" id="IPR028082">
    <property type="entry name" value="Peripla_BP_I"/>
</dbReference>
<evidence type="ECO:0000313" key="6">
    <source>
        <dbReference type="Proteomes" id="UP000530564"/>
    </source>
</evidence>
<reference evidence="5 6" key="1">
    <citation type="submission" date="2020-08" db="EMBL/GenBank/DDBJ databases">
        <title>Genomic Encyclopedia of Type Strains, Phase IV (KMG-IV): sequencing the most valuable type-strain genomes for metagenomic binning, comparative biology and taxonomic classification.</title>
        <authorList>
            <person name="Goeker M."/>
        </authorList>
    </citation>
    <scope>NUCLEOTIDE SEQUENCE [LARGE SCALE GENOMIC DNA]</scope>
    <source>
        <strain evidence="5 6">DSM 21793</strain>
    </source>
</reference>
<dbReference type="GO" id="GO:0000976">
    <property type="term" value="F:transcription cis-regulatory region binding"/>
    <property type="evidence" value="ECO:0007669"/>
    <property type="project" value="TreeGrafter"/>
</dbReference>
<proteinExistence type="predicted"/>
<dbReference type="SMART" id="SM00354">
    <property type="entry name" value="HTH_LACI"/>
    <property type="match status" value="1"/>
</dbReference>
<dbReference type="Pfam" id="PF00356">
    <property type="entry name" value="LacI"/>
    <property type="match status" value="1"/>
</dbReference>
<dbReference type="PROSITE" id="PS50932">
    <property type="entry name" value="HTH_LACI_2"/>
    <property type="match status" value="1"/>
</dbReference>
<keyword evidence="3" id="KW-0804">Transcription</keyword>
<dbReference type="Gene3D" id="3.40.50.2300">
    <property type="match status" value="2"/>
</dbReference>
<organism evidence="5 6">
    <name type="scientific">Phenylobacterium haematophilum</name>
    <dbReference type="NCBI Taxonomy" id="98513"/>
    <lineage>
        <taxon>Bacteria</taxon>
        <taxon>Pseudomonadati</taxon>
        <taxon>Pseudomonadota</taxon>
        <taxon>Alphaproteobacteria</taxon>
        <taxon>Caulobacterales</taxon>
        <taxon>Caulobacteraceae</taxon>
        <taxon>Phenylobacterium</taxon>
    </lineage>
</organism>
<accession>A0A840A1E3</accession>
<comment type="caution">
    <text evidence="5">The sequence shown here is derived from an EMBL/GenBank/DDBJ whole genome shotgun (WGS) entry which is preliminary data.</text>
</comment>
<dbReference type="GO" id="GO:0003700">
    <property type="term" value="F:DNA-binding transcription factor activity"/>
    <property type="evidence" value="ECO:0007669"/>
    <property type="project" value="TreeGrafter"/>
</dbReference>
<dbReference type="InterPro" id="IPR000843">
    <property type="entry name" value="HTH_LacI"/>
</dbReference>
<gene>
    <name evidence="5" type="ORF">GGQ61_002857</name>
</gene>
<evidence type="ECO:0000313" key="5">
    <source>
        <dbReference type="EMBL" id="MBB3892124.1"/>
    </source>
</evidence>
<dbReference type="SUPFAM" id="SSF53822">
    <property type="entry name" value="Periplasmic binding protein-like I"/>
    <property type="match status" value="1"/>
</dbReference>
<protein>
    <submittedName>
        <fullName evidence="5">LacI family transcriptional regulator</fullName>
    </submittedName>
</protein>
<keyword evidence="6" id="KW-1185">Reference proteome</keyword>
<dbReference type="PANTHER" id="PTHR30146:SF153">
    <property type="entry name" value="LACTOSE OPERON REPRESSOR"/>
    <property type="match status" value="1"/>
</dbReference>
<feature type="domain" description="HTH lacI-type" evidence="4">
    <location>
        <begin position="3"/>
        <end position="57"/>
    </location>
</feature>
<dbReference type="InterPro" id="IPR010982">
    <property type="entry name" value="Lambda_DNA-bd_dom_sf"/>
</dbReference>
<dbReference type="Pfam" id="PF13377">
    <property type="entry name" value="Peripla_BP_3"/>
    <property type="match status" value="1"/>
</dbReference>
<dbReference type="CDD" id="cd01392">
    <property type="entry name" value="HTH_LacI"/>
    <property type="match status" value="1"/>
</dbReference>
<dbReference type="SUPFAM" id="SSF47413">
    <property type="entry name" value="lambda repressor-like DNA-binding domains"/>
    <property type="match status" value="1"/>
</dbReference>